<name>A0A5B7ECL2_PORTR</name>
<proteinExistence type="predicted"/>
<reference evidence="2 3" key="1">
    <citation type="submission" date="2019-05" db="EMBL/GenBank/DDBJ databases">
        <title>Another draft genome of Portunus trituberculatus and its Hox gene families provides insights of decapod evolution.</title>
        <authorList>
            <person name="Jeong J.-H."/>
            <person name="Song I."/>
            <person name="Kim S."/>
            <person name="Choi T."/>
            <person name="Kim D."/>
            <person name="Ryu S."/>
            <person name="Kim W."/>
        </authorList>
    </citation>
    <scope>NUCLEOTIDE SEQUENCE [LARGE SCALE GENOMIC DNA]</scope>
    <source>
        <tissue evidence="2">Muscle</tissue>
    </source>
</reference>
<feature type="region of interest" description="Disordered" evidence="1">
    <location>
        <begin position="44"/>
        <end position="113"/>
    </location>
</feature>
<feature type="compositionally biased region" description="Basic and acidic residues" evidence="1">
    <location>
        <begin position="61"/>
        <end position="73"/>
    </location>
</feature>
<sequence>MDRVRQETKASMRRVIIQEIVTTEHEYIHDLESLLQVVQLAPSRPGGTQGVHLPSLLGNIPERKSPRSLRCSDTHPLPSSSLGAALGQVRSDHAAHRLPPPCTTQTHKAESQL</sequence>
<evidence type="ECO:0000256" key="1">
    <source>
        <dbReference type="SAM" id="MobiDB-lite"/>
    </source>
</evidence>
<dbReference type="OrthoDB" id="27823at2759"/>
<evidence type="ECO:0000313" key="2">
    <source>
        <dbReference type="EMBL" id="MPC31087.1"/>
    </source>
</evidence>
<evidence type="ECO:0000313" key="3">
    <source>
        <dbReference type="Proteomes" id="UP000324222"/>
    </source>
</evidence>
<dbReference type="AlphaFoldDB" id="A0A5B7ECL2"/>
<keyword evidence="3" id="KW-1185">Reference proteome</keyword>
<dbReference type="SUPFAM" id="SSF48065">
    <property type="entry name" value="DBL homology domain (DH-domain)"/>
    <property type="match status" value="1"/>
</dbReference>
<gene>
    <name evidence="2" type="ORF">E2C01_024363</name>
</gene>
<comment type="caution">
    <text evidence="2">The sequence shown here is derived from an EMBL/GenBank/DDBJ whole genome shotgun (WGS) entry which is preliminary data.</text>
</comment>
<dbReference type="Gene3D" id="1.20.900.10">
    <property type="entry name" value="Dbl homology (DH) domain"/>
    <property type="match status" value="1"/>
</dbReference>
<dbReference type="EMBL" id="VSRR010002366">
    <property type="protein sequence ID" value="MPC31087.1"/>
    <property type="molecule type" value="Genomic_DNA"/>
</dbReference>
<accession>A0A5B7ECL2</accession>
<dbReference type="InterPro" id="IPR035899">
    <property type="entry name" value="DBL_dom_sf"/>
</dbReference>
<dbReference type="Proteomes" id="UP000324222">
    <property type="component" value="Unassembled WGS sequence"/>
</dbReference>
<organism evidence="2 3">
    <name type="scientific">Portunus trituberculatus</name>
    <name type="common">Swimming crab</name>
    <name type="synonym">Neptunus trituberculatus</name>
    <dbReference type="NCBI Taxonomy" id="210409"/>
    <lineage>
        <taxon>Eukaryota</taxon>
        <taxon>Metazoa</taxon>
        <taxon>Ecdysozoa</taxon>
        <taxon>Arthropoda</taxon>
        <taxon>Crustacea</taxon>
        <taxon>Multicrustacea</taxon>
        <taxon>Malacostraca</taxon>
        <taxon>Eumalacostraca</taxon>
        <taxon>Eucarida</taxon>
        <taxon>Decapoda</taxon>
        <taxon>Pleocyemata</taxon>
        <taxon>Brachyura</taxon>
        <taxon>Eubrachyura</taxon>
        <taxon>Portunoidea</taxon>
        <taxon>Portunidae</taxon>
        <taxon>Portuninae</taxon>
        <taxon>Portunus</taxon>
    </lineage>
</organism>
<protein>
    <submittedName>
        <fullName evidence="2">Uncharacterized protein</fullName>
    </submittedName>
</protein>